<comment type="caution">
    <text evidence="1">The sequence shown here is derived from an EMBL/GenBank/DDBJ whole genome shotgun (WGS) entry which is preliminary data.</text>
</comment>
<reference evidence="1" key="1">
    <citation type="submission" date="2020-11" db="EMBL/GenBank/DDBJ databases">
        <authorList>
            <consortium name="DOE Joint Genome Institute"/>
            <person name="Ahrendt S."/>
            <person name="Riley R."/>
            <person name="Andreopoulos W."/>
            <person name="Labutti K."/>
            <person name="Pangilinan J."/>
            <person name="Ruiz-Duenas F.J."/>
            <person name="Barrasa J.M."/>
            <person name="Sanchez-Garcia M."/>
            <person name="Camarero S."/>
            <person name="Miyauchi S."/>
            <person name="Serrano A."/>
            <person name="Linde D."/>
            <person name="Babiker R."/>
            <person name="Drula E."/>
            <person name="Ayuso-Fernandez I."/>
            <person name="Pacheco R."/>
            <person name="Padilla G."/>
            <person name="Ferreira P."/>
            <person name="Barriuso J."/>
            <person name="Kellner H."/>
            <person name="Castanera R."/>
            <person name="Alfaro M."/>
            <person name="Ramirez L."/>
            <person name="Pisabarro A.G."/>
            <person name="Kuo A."/>
            <person name="Tritt A."/>
            <person name="Lipzen A."/>
            <person name="He G."/>
            <person name="Yan M."/>
            <person name="Ng V."/>
            <person name="Cullen D."/>
            <person name="Martin F."/>
            <person name="Rosso M.-N."/>
            <person name="Henrissat B."/>
            <person name="Hibbett D."/>
            <person name="Martinez A.T."/>
            <person name="Grigoriev I.V."/>
        </authorList>
    </citation>
    <scope>NUCLEOTIDE SEQUENCE</scope>
    <source>
        <strain evidence="1">AH 40177</strain>
    </source>
</reference>
<evidence type="ECO:0000313" key="1">
    <source>
        <dbReference type="EMBL" id="KAF9023177.1"/>
    </source>
</evidence>
<sequence length="318" mass="35941">MPHGPCNSERFVLPFAIDTDNAKLLKGLVLGNIGSAACSAKTSDHIVILIFSRGGSDKEHLAEWSAGLREQRLSGSLEKKLKALLVSTACYTHTWESKNSKALRCLAPAYRCDTLNEQPRHESTTEANNDFSDYNNRNWQRELEEENDDPTIAADFAKLDAMIDHWMTSTRPVLLGTAARQSLLRNVRQYREGRTSSPRNRALFRFFQARAAADYLAQELADAADIALPGTSCANFREKDGMEKQRGLHFYSFSWGLLAPRDDIVIDRLRHPYRRAAQWLLVSWAKSGKDAEVLHRIIRDANAWSSAIDIHLNYFTSD</sequence>
<organism evidence="1 2">
    <name type="scientific">Rhodocollybia butyracea</name>
    <dbReference type="NCBI Taxonomy" id="206335"/>
    <lineage>
        <taxon>Eukaryota</taxon>
        <taxon>Fungi</taxon>
        <taxon>Dikarya</taxon>
        <taxon>Basidiomycota</taxon>
        <taxon>Agaricomycotina</taxon>
        <taxon>Agaricomycetes</taxon>
        <taxon>Agaricomycetidae</taxon>
        <taxon>Agaricales</taxon>
        <taxon>Marasmiineae</taxon>
        <taxon>Omphalotaceae</taxon>
        <taxon>Rhodocollybia</taxon>
    </lineage>
</organism>
<accession>A0A9P5P157</accession>
<name>A0A9P5P157_9AGAR</name>
<gene>
    <name evidence="1" type="ORF">BDP27DRAFT_1438597</name>
</gene>
<protein>
    <submittedName>
        <fullName evidence="1">Uncharacterized protein</fullName>
    </submittedName>
</protein>
<evidence type="ECO:0000313" key="2">
    <source>
        <dbReference type="Proteomes" id="UP000772434"/>
    </source>
</evidence>
<proteinExistence type="predicted"/>
<dbReference type="AlphaFoldDB" id="A0A9P5P157"/>
<dbReference type="OrthoDB" id="3039379at2759"/>
<dbReference type="Proteomes" id="UP000772434">
    <property type="component" value="Unassembled WGS sequence"/>
</dbReference>
<dbReference type="EMBL" id="JADNRY010000978">
    <property type="protein sequence ID" value="KAF9023177.1"/>
    <property type="molecule type" value="Genomic_DNA"/>
</dbReference>
<keyword evidence="2" id="KW-1185">Reference proteome</keyword>